<gene>
    <name evidence="1" type="ORF">K458DRAFT_383924</name>
</gene>
<proteinExistence type="predicted"/>
<reference evidence="1" key="1">
    <citation type="journal article" date="2020" name="Stud. Mycol.">
        <title>101 Dothideomycetes genomes: a test case for predicting lifestyles and emergence of pathogens.</title>
        <authorList>
            <person name="Haridas S."/>
            <person name="Albert R."/>
            <person name="Binder M."/>
            <person name="Bloem J."/>
            <person name="Labutti K."/>
            <person name="Salamov A."/>
            <person name="Andreopoulos B."/>
            <person name="Baker S."/>
            <person name="Barry K."/>
            <person name="Bills G."/>
            <person name="Bluhm B."/>
            <person name="Cannon C."/>
            <person name="Castanera R."/>
            <person name="Culley D."/>
            <person name="Daum C."/>
            <person name="Ezra D."/>
            <person name="Gonzalez J."/>
            <person name="Henrissat B."/>
            <person name="Kuo A."/>
            <person name="Liang C."/>
            <person name="Lipzen A."/>
            <person name="Lutzoni F."/>
            <person name="Magnuson J."/>
            <person name="Mondo S."/>
            <person name="Nolan M."/>
            <person name="Ohm R."/>
            <person name="Pangilinan J."/>
            <person name="Park H.-J."/>
            <person name="Ramirez L."/>
            <person name="Alfaro M."/>
            <person name="Sun H."/>
            <person name="Tritt A."/>
            <person name="Yoshinaga Y."/>
            <person name="Zwiers L.-H."/>
            <person name="Turgeon B."/>
            <person name="Goodwin S."/>
            <person name="Spatafora J."/>
            <person name="Crous P."/>
            <person name="Grigoriev I."/>
        </authorList>
    </citation>
    <scope>NUCLEOTIDE SEQUENCE</scope>
    <source>
        <strain evidence="1">CBS 122367</strain>
    </source>
</reference>
<dbReference type="AlphaFoldDB" id="A0A6G1JFM1"/>
<dbReference type="Proteomes" id="UP000799291">
    <property type="component" value="Unassembled WGS sequence"/>
</dbReference>
<keyword evidence="2" id="KW-1185">Reference proteome</keyword>
<accession>A0A6G1JFM1</accession>
<protein>
    <submittedName>
        <fullName evidence="1">Uncharacterized protein</fullName>
    </submittedName>
</protein>
<dbReference type="OrthoDB" id="10578783at2759"/>
<evidence type="ECO:0000313" key="2">
    <source>
        <dbReference type="Proteomes" id="UP000799291"/>
    </source>
</evidence>
<organism evidence="1 2">
    <name type="scientific">Lentithecium fluviatile CBS 122367</name>
    <dbReference type="NCBI Taxonomy" id="1168545"/>
    <lineage>
        <taxon>Eukaryota</taxon>
        <taxon>Fungi</taxon>
        <taxon>Dikarya</taxon>
        <taxon>Ascomycota</taxon>
        <taxon>Pezizomycotina</taxon>
        <taxon>Dothideomycetes</taxon>
        <taxon>Pleosporomycetidae</taxon>
        <taxon>Pleosporales</taxon>
        <taxon>Massarineae</taxon>
        <taxon>Lentitheciaceae</taxon>
        <taxon>Lentithecium</taxon>
    </lineage>
</organism>
<name>A0A6G1JFM1_9PLEO</name>
<dbReference type="EMBL" id="MU005572">
    <property type="protein sequence ID" value="KAF2689266.1"/>
    <property type="molecule type" value="Genomic_DNA"/>
</dbReference>
<evidence type="ECO:0000313" key="1">
    <source>
        <dbReference type="EMBL" id="KAF2689266.1"/>
    </source>
</evidence>
<sequence length="229" mass="24834">MAPPNLIPWATVFVGGAALLTLAYEVLTSASSSSHASQTPSIDIDTKEYEWDPPLQSQPKHQSKHADILLTSTQQKAQSIYPSIPAAYLTITTKRHQMSPKPCATDPWTAAIFHTGWDARCILASCHHQSREAALEALGELLDTRSVGGYEWMEIVGADSDGSKEAGLATEIKRLACNLHKTTTPSTLAVAVKRHRIPNRSDPWTASLWARPHEGLADETLSVCARTGG</sequence>